<organism evidence="9 10">
    <name type="scientific">Salipiger thiooxidans</name>
    <dbReference type="NCBI Taxonomy" id="282683"/>
    <lineage>
        <taxon>Bacteria</taxon>
        <taxon>Pseudomonadati</taxon>
        <taxon>Pseudomonadota</taxon>
        <taxon>Alphaproteobacteria</taxon>
        <taxon>Rhodobacterales</taxon>
        <taxon>Roseobacteraceae</taxon>
        <taxon>Salipiger</taxon>
    </lineage>
</organism>
<dbReference type="Proteomes" id="UP000198994">
    <property type="component" value="Unassembled WGS sequence"/>
</dbReference>
<evidence type="ECO:0000256" key="7">
    <source>
        <dbReference type="ARBA" id="ARBA00023237"/>
    </source>
</evidence>
<dbReference type="GO" id="GO:0009279">
    <property type="term" value="C:cell outer membrane"/>
    <property type="evidence" value="ECO:0007669"/>
    <property type="project" value="UniProtKB-SubCell"/>
</dbReference>
<gene>
    <name evidence="9" type="ORF">SAMN04488105_109146</name>
</gene>
<accession>A0A1G7GQK9</accession>
<keyword evidence="7" id="KW-0998">Cell outer membrane</keyword>
<comment type="subcellular location">
    <subcellularLocation>
        <location evidence="1">Cell outer membrane</location>
        <topology evidence="1">Multi-pass membrane protein</topology>
    </subcellularLocation>
</comment>
<reference evidence="10" key="1">
    <citation type="submission" date="2016-10" db="EMBL/GenBank/DDBJ databases">
        <authorList>
            <person name="Varghese N."/>
            <person name="Submissions S."/>
        </authorList>
    </citation>
    <scope>NUCLEOTIDE SEQUENCE [LARGE SCALE GENOMIC DNA]</scope>
    <source>
        <strain evidence="10">DSM 10146</strain>
    </source>
</reference>
<evidence type="ECO:0000256" key="4">
    <source>
        <dbReference type="ARBA" id="ARBA00022692"/>
    </source>
</evidence>
<name>A0A1G7GQK9_9RHOB</name>
<evidence type="ECO:0000256" key="1">
    <source>
        <dbReference type="ARBA" id="ARBA00004571"/>
    </source>
</evidence>
<dbReference type="Pfam" id="PF03349">
    <property type="entry name" value="Toluene_X"/>
    <property type="match status" value="1"/>
</dbReference>
<sequence length="384" mass="41416">MRSFMYGAATLALSAAAAQAGGIERTTQSALILFEPGNVFELSLAYVDPSLSGENISPPFPAQDIDDVGEDFWLPSFALKYDLNDRIALAFIYDRPYGADVAYESGNFPFGGTTAEAQTHALTALVKYKFNDNFSVFGGLRQQKAEGSIHLEGLAYGAVSDYTVDLDGTWATGYVLGAAYEKPEIALRVALTYNSSISHDMDTTERGPLVDPDGPGPIPALPLLNGTSSTEVKIPESWNLEFQTGVAQDTLVFGSVRWVKHSQFRVDPDEFVNITGGGLIDLEDTTTYTLGVGHRFNDKFSGSVSVTYEPDGDELVSPLAPKTGYTQLRLGGSYKITDRVTLAGGVSHFWLGDAKPETGTPDVARADFTDNTAWGVGFKVSYNF</sequence>
<dbReference type="PANTHER" id="PTHR35093:SF8">
    <property type="entry name" value="OUTER MEMBRANE PROTEIN NMB0088-RELATED"/>
    <property type="match status" value="1"/>
</dbReference>
<evidence type="ECO:0000256" key="3">
    <source>
        <dbReference type="ARBA" id="ARBA00022452"/>
    </source>
</evidence>
<protein>
    <submittedName>
        <fullName evidence="9">Long-chain fatty acid transport protein</fullName>
    </submittedName>
</protein>
<evidence type="ECO:0000256" key="8">
    <source>
        <dbReference type="SAM" id="SignalP"/>
    </source>
</evidence>
<evidence type="ECO:0000256" key="6">
    <source>
        <dbReference type="ARBA" id="ARBA00023136"/>
    </source>
</evidence>
<evidence type="ECO:0000313" key="10">
    <source>
        <dbReference type="Proteomes" id="UP000198994"/>
    </source>
</evidence>
<dbReference type="STRING" id="282683.SAMN04488105_109146"/>
<keyword evidence="4" id="KW-0812">Transmembrane</keyword>
<keyword evidence="10" id="KW-1185">Reference proteome</keyword>
<keyword evidence="5 8" id="KW-0732">Signal</keyword>
<dbReference type="Gene3D" id="2.40.160.60">
    <property type="entry name" value="Outer membrane protein transport protein (OMPP1/FadL/TodX)"/>
    <property type="match status" value="1"/>
</dbReference>
<dbReference type="RefSeq" id="WP_165617121.1">
    <property type="nucleotide sequence ID" value="NZ_FNAV01000009.1"/>
</dbReference>
<dbReference type="SUPFAM" id="SSF56935">
    <property type="entry name" value="Porins"/>
    <property type="match status" value="1"/>
</dbReference>
<comment type="similarity">
    <text evidence="2">Belongs to the OmpP1/FadL family.</text>
</comment>
<evidence type="ECO:0000256" key="2">
    <source>
        <dbReference type="ARBA" id="ARBA00008163"/>
    </source>
</evidence>
<dbReference type="GO" id="GO:0015483">
    <property type="term" value="F:long-chain fatty acid transporting porin activity"/>
    <property type="evidence" value="ECO:0007669"/>
    <property type="project" value="TreeGrafter"/>
</dbReference>
<evidence type="ECO:0000313" key="9">
    <source>
        <dbReference type="EMBL" id="SDE90406.1"/>
    </source>
</evidence>
<dbReference type="InterPro" id="IPR005017">
    <property type="entry name" value="OMPP1/FadL/TodX"/>
</dbReference>
<dbReference type="EMBL" id="FNAV01000009">
    <property type="protein sequence ID" value="SDE90406.1"/>
    <property type="molecule type" value="Genomic_DNA"/>
</dbReference>
<dbReference type="AlphaFoldDB" id="A0A1G7GQK9"/>
<keyword evidence="3" id="KW-1134">Transmembrane beta strand</keyword>
<keyword evidence="6" id="KW-0472">Membrane</keyword>
<feature type="chain" id="PRO_5011443613" evidence="8">
    <location>
        <begin position="21"/>
        <end position="384"/>
    </location>
</feature>
<proteinExistence type="inferred from homology"/>
<dbReference type="PANTHER" id="PTHR35093">
    <property type="entry name" value="OUTER MEMBRANE PROTEIN NMB0088-RELATED"/>
    <property type="match status" value="1"/>
</dbReference>
<evidence type="ECO:0000256" key="5">
    <source>
        <dbReference type="ARBA" id="ARBA00022729"/>
    </source>
</evidence>
<feature type="signal peptide" evidence="8">
    <location>
        <begin position="1"/>
        <end position="20"/>
    </location>
</feature>